<feature type="transmembrane region" description="Helical" evidence="1">
    <location>
        <begin position="23"/>
        <end position="42"/>
    </location>
</feature>
<keyword evidence="1" id="KW-0472">Membrane</keyword>
<accession>A0A2P2IX53</accession>
<dbReference type="EMBL" id="GGEC01005310">
    <property type="protein sequence ID" value="MBW85793.1"/>
    <property type="molecule type" value="Transcribed_RNA"/>
</dbReference>
<sequence>MACLWYTESIQPTHTIHWLNRTAGYYGAIFPFYGLLDFALLIKPTCLWTQ</sequence>
<dbReference type="AlphaFoldDB" id="A0A2P2IX53"/>
<evidence type="ECO:0000256" key="1">
    <source>
        <dbReference type="SAM" id="Phobius"/>
    </source>
</evidence>
<protein>
    <submittedName>
        <fullName evidence="2">Uncharacterized protein</fullName>
    </submittedName>
</protein>
<organism evidence="2">
    <name type="scientific">Rhizophora mucronata</name>
    <name type="common">Asiatic mangrove</name>
    <dbReference type="NCBI Taxonomy" id="61149"/>
    <lineage>
        <taxon>Eukaryota</taxon>
        <taxon>Viridiplantae</taxon>
        <taxon>Streptophyta</taxon>
        <taxon>Embryophyta</taxon>
        <taxon>Tracheophyta</taxon>
        <taxon>Spermatophyta</taxon>
        <taxon>Magnoliopsida</taxon>
        <taxon>eudicotyledons</taxon>
        <taxon>Gunneridae</taxon>
        <taxon>Pentapetalae</taxon>
        <taxon>rosids</taxon>
        <taxon>fabids</taxon>
        <taxon>Malpighiales</taxon>
        <taxon>Rhizophoraceae</taxon>
        <taxon>Rhizophora</taxon>
    </lineage>
</organism>
<keyword evidence="1" id="KW-1133">Transmembrane helix</keyword>
<name>A0A2P2IX53_RHIMU</name>
<keyword evidence="1" id="KW-0812">Transmembrane</keyword>
<evidence type="ECO:0000313" key="2">
    <source>
        <dbReference type="EMBL" id="MBW85793.1"/>
    </source>
</evidence>
<reference evidence="2" key="1">
    <citation type="submission" date="2018-02" db="EMBL/GenBank/DDBJ databases">
        <title>Rhizophora mucronata_Transcriptome.</title>
        <authorList>
            <person name="Meera S.P."/>
            <person name="Sreeshan A."/>
            <person name="Augustine A."/>
        </authorList>
    </citation>
    <scope>NUCLEOTIDE SEQUENCE</scope>
    <source>
        <tissue evidence="2">Leaf</tissue>
    </source>
</reference>
<proteinExistence type="predicted"/>